<dbReference type="OrthoDB" id="796548at2"/>
<comment type="caution">
    <text evidence="1">The sequence shown here is derived from an EMBL/GenBank/DDBJ whole genome shotgun (WGS) entry which is preliminary data.</text>
</comment>
<sequence>MQDVTDRFLIFYNYLLDKKIIKNASDFTKKLGIASSVMTEINKRRTEVGLKVLQGTVREFAHLVNANWLLSGTGDMIPRKELASPDSFLLDLCAEKDKTIAALEYTITVQSKLIEQLEQQTQQ</sequence>
<organism evidence="1 2">
    <name type="scientific">Filimonas effusa</name>
    <dbReference type="NCBI Taxonomy" id="2508721"/>
    <lineage>
        <taxon>Bacteria</taxon>
        <taxon>Pseudomonadati</taxon>
        <taxon>Bacteroidota</taxon>
        <taxon>Chitinophagia</taxon>
        <taxon>Chitinophagales</taxon>
        <taxon>Chitinophagaceae</taxon>
        <taxon>Filimonas</taxon>
    </lineage>
</organism>
<dbReference type="AlphaFoldDB" id="A0A4Q1D187"/>
<evidence type="ECO:0000313" key="2">
    <source>
        <dbReference type="Proteomes" id="UP000290545"/>
    </source>
</evidence>
<accession>A0A4Q1D187</accession>
<dbReference type="EMBL" id="SDHZ01000004">
    <property type="protein sequence ID" value="RXK81462.1"/>
    <property type="molecule type" value="Genomic_DNA"/>
</dbReference>
<keyword evidence="2" id="KW-1185">Reference proteome</keyword>
<proteinExistence type="predicted"/>
<name>A0A4Q1D187_9BACT</name>
<reference evidence="1 2" key="1">
    <citation type="submission" date="2019-01" db="EMBL/GenBank/DDBJ databases">
        <title>Filimonas sp. strain TTM-71.</title>
        <authorList>
            <person name="Chen W.-M."/>
        </authorList>
    </citation>
    <scope>NUCLEOTIDE SEQUENCE [LARGE SCALE GENOMIC DNA]</scope>
    <source>
        <strain evidence="1 2">TTM-71</strain>
    </source>
</reference>
<evidence type="ECO:0000313" key="1">
    <source>
        <dbReference type="EMBL" id="RXK81462.1"/>
    </source>
</evidence>
<dbReference type="RefSeq" id="WP_129005712.1">
    <property type="nucleotide sequence ID" value="NZ_SDHZ01000004.1"/>
</dbReference>
<gene>
    <name evidence="1" type="ORF">ESB13_21265</name>
</gene>
<dbReference type="Proteomes" id="UP000290545">
    <property type="component" value="Unassembled WGS sequence"/>
</dbReference>
<protein>
    <submittedName>
        <fullName evidence="1">Uncharacterized protein</fullName>
    </submittedName>
</protein>